<dbReference type="Pfam" id="PF13895">
    <property type="entry name" value="Ig_2"/>
    <property type="match status" value="1"/>
</dbReference>
<feature type="signal peptide" evidence="5">
    <location>
        <begin position="1"/>
        <end position="20"/>
    </location>
</feature>
<dbReference type="InterPro" id="IPR050412">
    <property type="entry name" value="Ig-like_Receptors_ImmuneReg"/>
</dbReference>
<reference evidence="7" key="2">
    <citation type="submission" date="2025-09" db="UniProtKB">
        <authorList>
            <consortium name="Ensembl"/>
        </authorList>
    </citation>
    <scope>IDENTIFICATION</scope>
</reference>
<evidence type="ECO:0000259" key="6">
    <source>
        <dbReference type="PROSITE" id="PS50835"/>
    </source>
</evidence>
<keyword evidence="8" id="KW-1185">Reference proteome</keyword>
<dbReference type="GO" id="GO:0007166">
    <property type="term" value="P:cell surface receptor signaling pathway"/>
    <property type="evidence" value="ECO:0007669"/>
    <property type="project" value="UniProtKB-ARBA"/>
</dbReference>
<evidence type="ECO:0000256" key="5">
    <source>
        <dbReference type="SAM" id="SignalP"/>
    </source>
</evidence>
<dbReference type="SMART" id="SM00409">
    <property type="entry name" value="IG"/>
    <property type="match status" value="2"/>
</dbReference>
<keyword evidence="3" id="KW-0393">Immunoglobulin domain</keyword>
<dbReference type="InterPro" id="IPR013151">
    <property type="entry name" value="Immunoglobulin_dom"/>
</dbReference>
<dbReference type="Gene3D" id="2.60.40.10">
    <property type="entry name" value="Immunoglobulins"/>
    <property type="match status" value="2"/>
</dbReference>
<accession>A0A8C3CC90</accession>
<dbReference type="SMART" id="SM00408">
    <property type="entry name" value="IGc2"/>
    <property type="match status" value="2"/>
</dbReference>
<evidence type="ECO:0000256" key="4">
    <source>
        <dbReference type="SAM" id="MobiDB-lite"/>
    </source>
</evidence>
<dbReference type="GO" id="GO:0002764">
    <property type="term" value="P:immune response-regulating signaling pathway"/>
    <property type="evidence" value="ECO:0007669"/>
    <property type="project" value="TreeGrafter"/>
</dbReference>
<feature type="domain" description="Ig-like" evidence="6">
    <location>
        <begin position="23"/>
        <end position="103"/>
    </location>
</feature>
<dbReference type="PANTHER" id="PTHR11738:SF186">
    <property type="entry name" value="OSTEOCLAST-ASSOCIATED IMMUNOGLOBULIN-LIKE RECEPTOR"/>
    <property type="match status" value="1"/>
</dbReference>
<evidence type="ECO:0000256" key="3">
    <source>
        <dbReference type="ARBA" id="ARBA00023319"/>
    </source>
</evidence>
<evidence type="ECO:0000256" key="2">
    <source>
        <dbReference type="ARBA" id="ARBA00023157"/>
    </source>
</evidence>
<dbReference type="PROSITE" id="PS50835">
    <property type="entry name" value="IG_LIKE"/>
    <property type="match status" value="1"/>
</dbReference>
<organism evidence="7 8">
    <name type="scientific">Cairina moschata</name>
    <name type="common">Muscovy duck</name>
    <dbReference type="NCBI Taxonomy" id="8855"/>
    <lineage>
        <taxon>Eukaryota</taxon>
        <taxon>Metazoa</taxon>
        <taxon>Chordata</taxon>
        <taxon>Craniata</taxon>
        <taxon>Vertebrata</taxon>
        <taxon>Euteleostomi</taxon>
        <taxon>Archelosauria</taxon>
        <taxon>Archosauria</taxon>
        <taxon>Dinosauria</taxon>
        <taxon>Saurischia</taxon>
        <taxon>Theropoda</taxon>
        <taxon>Coelurosauria</taxon>
        <taxon>Aves</taxon>
        <taxon>Neognathae</taxon>
        <taxon>Galloanserae</taxon>
        <taxon>Anseriformes</taxon>
        <taxon>Anatidae</taxon>
        <taxon>Anatinae</taxon>
        <taxon>Cairina</taxon>
    </lineage>
</organism>
<reference evidence="7" key="1">
    <citation type="submission" date="2025-08" db="UniProtKB">
        <authorList>
            <consortium name="Ensembl"/>
        </authorList>
    </citation>
    <scope>IDENTIFICATION</scope>
</reference>
<dbReference type="InterPro" id="IPR007110">
    <property type="entry name" value="Ig-like_dom"/>
</dbReference>
<feature type="region of interest" description="Disordered" evidence="4">
    <location>
        <begin position="297"/>
        <end position="423"/>
    </location>
</feature>
<feature type="compositionally biased region" description="Pro residues" evidence="4">
    <location>
        <begin position="224"/>
        <end position="238"/>
    </location>
</feature>
<dbReference type="InterPro" id="IPR003598">
    <property type="entry name" value="Ig_sub2"/>
</dbReference>
<dbReference type="Ensembl" id="ENSCMMT00000020443.1">
    <property type="protein sequence ID" value="ENSCMMP00000018627.1"/>
    <property type="gene ID" value="ENSCMMG00000011774.1"/>
</dbReference>
<name>A0A8C3CC90_CAIMO</name>
<dbReference type="FunFam" id="2.60.40.10:FF:000049">
    <property type="entry name" value="Leukocyte immunoglobulin-like receptor subfamily B member 1"/>
    <property type="match status" value="2"/>
</dbReference>
<keyword evidence="2" id="KW-1015">Disulfide bond</keyword>
<dbReference type="PANTHER" id="PTHR11738">
    <property type="entry name" value="MHC CLASS I NK CELL RECEPTOR"/>
    <property type="match status" value="1"/>
</dbReference>
<dbReference type="AlphaFoldDB" id="A0A8C3CC90"/>
<feature type="chain" id="PRO_5034843560" description="Ig-like domain-containing protein" evidence="5">
    <location>
        <begin position="21"/>
        <end position="423"/>
    </location>
</feature>
<protein>
    <recommendedName>
        <fullName evidence="6">Ig-like domain-containing protein</fullName>
    </recommendedName>
</protein>
<proteinExistence type="predicted"/>
<evidence type="ECO:0000313" key="8">
    <source>
        <dbReference type="Proteomes" id="UP000694556"/>
    </source>
</evidence>
<dbReference type="Proteomes" id="UP000694556">
    <property type="component" value="Unassembled WGS sequence"/>
</dbReference>
<dbReference type="InterPro" id="IPR036179">
    <property type="entry name" value="Ig-like_dom_sf"/>
</dbReference>
<dbReference type="Pfam" id="PF00047">
    <property type="entry name" value="ig"/>
    <property type="match status" value="1"/>
</dbReference>
<feature type="compositionally biased region" description="Basic and acidic residues" evidence="4">
    <location>
        <begin position="303"/>
        <end position="314"/>
    </location>
</feature>
<feature type="region of interest" description="Disordered" evidence="4">
    <location>
        <begin position="261"/>
        <end position="281"/>
    </location>
</feature>
<dbReference type="InterPro" id="IPR013783">
    <property type="entry name" value="Ig-like_fold"/>
</dbReference>
<evidence type="ECO:0000313" key="7">
    <source>
        <dbReference type="Ensembl" id="ENSCMMP00000018627.1"/>
    </source>
</evidence>
<dbReference type="InterPro" id="IPR003599">
    <property type="entry name" value="Ig_sub"/>
</dbReference>
<dbReference type="SUPFAM" id="SSF48726">
    <property type="entry name" value="Immunoglobulin"/>
    <property type="match status" value="2"/>
</dbReference>
<feature type="region of interest" description="Disordered" evidence="4">
    <location>
        <begin position="209"/>
        <end position="238"/>
    </location>
</feature>
<sequence>MAPMVVAFILSWWLVARSRAQHPRQPLLSLHPCTPLSLGDNVTLRCHLPQPALQVLLYQNEAEIRHRYSTGEQNTAEFVFEAIEWGHMGTYRCQYEDKERKMSALSDPVELLVTDVTYPRPGTMLSPSRRVEMGTNVTIQCWESHGATFLLHKDGCSPPIQRQDPHEGAMATFTLLRVTPADAGTYRCSYSLHGYPFLSSPLGDKVTLEVTPASGAPRGKGEPPTLPPPHLGAEVPPPTPASPMGGCVTTSHLRGRLGMRTSQRLGPHRHRGGAPEDPGCGRGGGLRCCCRPHLQPRPLLPPHHLETPDTERCLPPRAGGHGAPGAPPCPVAPGGQRVPDLRGPAPPGPQPPAGGRRPPAPHYLRRGGRWGTPLTPPLFPSAPHSNKGPVPVGDPRVVLGGHMGRGSRPQIPLSGSPCSPLDP</sequence>
<evidence type="ECO:0000256" key="1">
    <source>
        <dbReference type="ARBA" id="ARBA00022729"/>
    </source>
</evidence>
<keyword evidence="1 5" id="KW-0732">Signal</keyword>